<evidence type="ECO:0000256" key="2">
    <source>
        <dbReference type="ARBA" id="ARBA00022490"/>
    </source>
</evidence>
<dbReference type="InterPro" id="IPR026340">
    <property type="entry name" value="THII_Thiazole_biosynth_dom"/>
</dbReference>
<dbReference type="InterPro" id="IPR036873">
    <property type="entry name" value="Rhodanese-like_dom_sf"/>
</dbReference>
<dbReference type="Pfam" id="PF02926">
    <property type="entry name" value="THUMP"/>
    <property type="match status" value="1"/>
</dbReference>
<feature type="binding site" evidence="11">
    <location>
        <position position="295"/>
    </location>
    <ligand>
        <name>ATP</name>
        <dbReference type="ChEBI" id="CHEBI:30616"/>
    </ligand>
</feature>
<dbReference type="Gene3D" id="3.40.250.10">
    <property type="entry name" value="Rhodanese-like domain"/>
    <property type="match status" value="1"/>
</dbReference>
<evidence type="ECO:0000256" key="7">
    <source>
        <dbReference type="ARBA" id="ARBA00022884"/>
    </source>
</evidence>
<comment type="pathway">
    <text evidence="11">Cofactor biosynthesis; thiamine diphosphate biosynthesis.</text>
</comment>
<dbReference type="RefSeq" id="WP_185976759.1">
    <property type="nucleotide sequence ID" value="NZ_CP041660.1"/>
</dbReference>
<dbReference type="InterPro" id="IPR054173">
    <property type="entry name" value="ThiI_fer"/>
</dbReference>
<evidence type="ECO:0000256" key="5">
    <source>
        <dbReference type="ARBA" id="ARBA00022741"/>
    </source>
</evidence>
<dbReference type="InterPro" id="IPR049962">
    <property type="entry name" value="THUMP_ThiI"/>
</dbReference>
<evidence type="ECO:0000256" key="10">
    <source>
        <dbReference type="ARBA" id="ARBA00023284"/>
    </source>
</evidence>
<dbReference type="SUPFAM" id="SSF143437">
    <property type="entry name" value="THUMP domain-like"/>
    <property type="match status" value="1"/>
</dbReference>
<comment type="catalytic activity">
    <reaction evidence="11">
        <text>[ThiS sulfur-carrier protein]-C-terminal Gly-Gly-AMP + S-sulfanyl-L-cysteinyl-[cysteine desulfurase] + AH2 = [ThiS sulfur-carrier protein]-C-terminal-Gly-aminoethanethioate + L-cysteinyl-[cysteine desulfurase] + A + AMP + 2 H(+)</text>
        <dbReference type="Rhea" id="RHEA:43340"/>
        <dbReference type="Rhea" id="RHEA-COMP:12157"/>
        <dbReference type="Rhea" id="RHEA-COMP:12158"/>
        <dbReference type="Rhea" id="RHEA-COMP:12910"/>
        <dbReference type="Rhea" id="RHEA-COMP:19908"/>
        <dbReference type="ChEBI" id="CHEBI:13193"/>
        <dbReference type="ChEBI" id="CHEBI:15378"/>
        <dbReference type="ChEBI" id="CHEBI:17499"/>
        <dbReference type="ChEBI" id="CHEBI:29950"/>
        <dbReference type="ChEBI" id="CHEBI:61963"/>
        <dbReference type="ChEBI" id="CHEBI:90618"/>
        <dbReference type="ChEBI" id="CHEBI:232372"/>
        <dbReference type="ChEBI" id="CHEBI:456215"/>
    </reaction>
</comment>
<dbReference type="Proteomes" id="UP001467690">
    <property type="component" value="Unassembled WGS sequence"/>
</dbReference>
<dbReference type="PROSITE" id="PS50206">
    <property type="entry name" value="RHODANESE_3"/>
    <property type="match status" value="1"/>
</dbReference>
<evidence type="ECO:0000256" key="3">
    <source>
        <dbReference type="ARBA" id="ARBA00022555"/>
    </source>
</evidence>
<sequence>MKFIVKMHPEISIKSRSVRIRFTKILESNIKNVLRKVDEKAWVQKQWDCVEARVSDDKREIAIERLQCIPGVTSFAEVQQSPFVSFDETCEKILSIYASQIEHKSFCVRVRRRGKHDFTSKDLEQYVGGALNQKVESARVQLKKPEVEINLEVANDQLFLIGTRYKGLGGFPIATQDETISLISGGFDSGVASFLTMRRGIKTHFLFFNLGGAAHEIGVKQVSYFLWAKYGISHRVKFISVDFQPVVAEILETIDSGLMGVVLKRMMLRAASLVAERMNIKAVVTGEALGQVSSQTLSNLSLIDKVTDTLVVRPLVTMDKQDIIDLARQIGTEDFAKTMPEYCGVISQRPNIAAPEHKVLAAEDCFHMPLIEQVVDEAKVYDIRQLKTETQEVVSEVESLTEVAENQVIIDVRSVEEEELEPLDIENVEVLHIPFFKLATQFPDLQQDKEYLLYCKKGVMSRLQALYLIEQGYKNVKLFQPV</sequence>
<evidence type="ECO:0000256" key="8">
    <source>
        <dbReference type="ARBA" id="ARBA00022977"/>
    </source>
</evidence>
<comment type="similarity">
    <text evidence="11">Belongs to the ThiI family.</text>
</comment>
<feature type="binding site" evidence="11">
    <location>
        <position position="264"/>
    </location>
    <ligand>
        <name>ATP</name>
        <dbReference type="ChEBI" id="CHEBI:30616"/>
    </ligand>
</feature>
<dbReference type="NCBIfam" id="TIGR00342">
    <property type="entry name" value="tRNA uracil 4-sulfurtransferase ThiI"/>
    <property type="match status" value="1"/>
</dbReference>
<keyword evidence="15" id="KW-1185">Reference proteome</keyword>
<dbReference type="InterPro" id="IPR001763">
    <property type="entry name" value="Rhodanese-like_dom"/>
</dbReference>
<evidence type="ECO:0000259" key="13">
    <source>
        <dbReference type="PROSITE" id="PS51165"/>
    </source>
</evidence>
<dbReference type="SUPFAM" id="SSF52402">
    <property type="entry name" value="Adenine nucleotide alpha hydrolases-like"/>
    <property type="match status" value="1"/>
</dbReference>
<evidence type="ECO:0000256" key="1">
    <source>
        <dbReference type="ARBA" id="ARBA00004496"/>
    </source>
</evidence>
<comment type="subcellular location">
    <subcellularLocation>
        <location evidence="1 11">Cytoplasm</location>
    </subcellularLocation>
</comment>
<dbReference type="Gene3D" id="3.30.2130.30">
    <property type="match status" value="1"/>
</dbReference>
<keyword evidence="3 11" id="KW-0820">tRNA-binding</keyword>
<keyword evidence="4 11" id="KW-0808">Transferase</keyword>
<name>A0ABV1RJG3_9ALTE</name>
<dbReference type="NCBIfam" id="TIGR04271">
    <property type="entry name" value="ThiI_C_thiazole"/>
    <property type="match status" value="1"/>
</dbReference>
<accession>A0ABV1RJG3</accession>
<protein>
    <recommendedName>
        <fullName evidence="11">tRNA sulfurtransferase</fullName>
        <ecNumber evidence="11">2.8.1.4</ecNumber>
    </recommendedName>
    <alternativeName>
        <fullName evidence="11">Sulfur carrier protein ThiS sulfurtransferase</fullName>
    </alternativeName>
    <alternativeName>
        <fullName evidence="11">Thiamine biosynthesis protein ThiI</fullName>
    </alternativeName>
    <alternativeName>
        <fullName evidence="11">tRNA 4-thiouridine synthase</fullName>
    </alternativeName>
</protein>
<dbReference type="PROSITE" id="PS51165">
    <property type="entry name" value="THUMP"/>
    <property type="match status" value="1"/>
</dbReference>
<proteinExistence type="inferred from homology"/>
<comment type="function">
    <text evidence="11">Catalyzes the ATP-dependent transfer of a sulfur to tRNA to produce 4-thiouridine in position 8 of tRNAs, which functions as a near-UV photosensor. Also catalyzes the transfer of sulfur to the sulfur carrier protein ThiS, forming ThiS-thiocarboxylate. This is a step in the synthesis of thiazole, in the thiamine biosynthesis pathway. The sulfur is donated as persulfide by IscS.</text>
</comment>
<dbReference type="CDD" id="cd11716">
    <property type="entry name" value="THUMP_ThiI"/>
    <property type="match status" value="1"/>
</dbReference>
<keyword evidence="8 11" id="KW-0784">Thiamine biosynthesis</keyword>
<dbReference type="EMBL" id="JBELOE010000239">
    <property type="protein sequence ID" value="MER2493075.1"/>
    <property type="molecule type" value="Genomic_DNA"/>
</dbReference>
<dbReference type="Gene3D" id="3.40.50.620">
    <property type="entry name" value="HUPs"/>
    <property type="match status" value="1"/>
</dbReference>
<dbReference type="Pfam" id="PF22025">
    <property type="entry name" value="ThiI_fer"/>
    <property type="match status" value="1"/>
</dbReference>
<feature type="disulfide bond" description="Redox-active" evidence="11">
    <location>
        <begin position="343"/>
        <end position="455"/>
    </location>
</feature>
<keyword evidence="10 11" id="KW-0676">Redox-active center</keyword>
<dbReference type="Pfam" id="PF02568">
    <property type="entry name" value="ThiI"/>
    <property type="match status" value="1"/>
</dbReference>
<evidence type="ECO:0000313" key="15">
    <source>
        <dbReference type="Proteomes" id="UP001467690"/>
    </source>
</evidence>
<evidence type="ECO:0000256" key="4">
    <source>
        <dbReference type="ARBA" id="ARBA00022679"/>
    </source>
</evidence>
<dbReference type="GO" id="GO:0140741">
    <property type="term" value="F:tRNA-uracil-4 sulfurtransferase activity"/>
    <property type="evidence" value="ECO:0007669"/>
    <property type="project" value="UniProtKB-EC"/>
</dbReference>
<dbReference type="InterPro" id="IPR020536">
    <property type="entry name" value="ThiI_AANH"/>
</dbReference>
<keyword evidence="7 11" id="KW-0694">RNA-binding</keyword>
<organism evidence="14 15">
    <name type="scientific">Catenovulum sediminis</name>
    <dbReference type="NCBI Taxonomy" id="1740262"/>
    <lineage>
        <taxon>Bacteria</taxon>
        <taxon>Pseudomonadati</taxon>
        <taxon>Pseudomonadota</taxon>
        <taxon>Gammaproteobacteria</taxon>
        <taxon>Alteromonadales</taxon>
        <taxon>Alteromonadaceae</taxon>
        <taxon>Catenovulum</taxon>
    </lineage>
</organism>
<dbReference type="InterPro" id="IPR050102">
    <property type="entry name" value="tRNA_sulfurtransferase_ThiI"/>
</dbReference>
<dbReference type="SMART" id="SM00981">
    <property type="entry name" value="THUMP"/>
    <property type="match status" value="1"/>
</dbReference>
<comment type="caution">
    <text evidence="11">Lacks conserved residue(s) required for the propagation of feature annotation.</text>
</comment>
<evidence type="ECO:0000259" key="12">
    <source>
        <dbReference type="PROSITE" id="PS50206"/>
    </source>
</evidence>
<feature type="active site" description="Cysteine persulfide intermediate" evidence="11">
    <location>
        <position position="455"/>
    </location>
</feature>
<reference evidence="14 15" key="1">
    <citation type="submission" date="2024-06" db="EMBL/GenBank/DDBJ databases">
        <authorList>
            <person name="Chen R.Y."/>
        </authorList>
    </citation>
    <scope>NUCLEOTIDE SEQUENCE [LARGE SCALE GENOMIC DNA]</scope>
    <source>
        <strain evidence="14 15">D2</strain>
    </source>
</reference>
<feature type="binding site" evidence="11">
    <location>
        <begin position="182"/>
        <end position="183"/>
    </location>
    <ligand>
        <name>ATP</name>
        <dbReference type="ChEBI" id="CHEBI:30616"/>
    </ligand>
</feature>
<keyword evidence="6 11" id="KW-0067">ATP-binding</keyword>
<dbReference type="InterPro" id="IPR004114">
    <property type="entry name" value="THUMP_dom"/>
</dbReference>
<feature type="domain" description="THUMP" evidence="13">
    <location>
        <begin position="60"/>
        <end position="164"/>
    </location>
</feature>
<dbReference type="HAMAP" id="MF_00021">
    <property type="entry name" value="ThiI"/>
    <property type="match status" value="1"/>
</dbReference>
<keyword evidence="2 11" id="KW-0963">Cytoplasm</keyword>
<dbReference type="InterPro" id="IPR049961">
    <property type="entry name" value="ThiI_N"/>
</dbReference>
<evidence type="ECO:0000256" key="11">
    <source>
        <dbReference type="HAMAP-Rule" id="MF_00021"/>
    </source>
</evidence>
<dbReference type="PANTHER" id="PTHR43209:SF1">
    <property type="entry name" value="TRNA SULFURTRANSFERASE"/>
    <property type="match status" value="1"/>
</dbReference>
<comment type="catalytic activity">
    <reaction evidence="11">
        <text>[ThiI sulfur-carrier protein]-S-sulfanyl-L-cysteine + a uridine in tRNA + 2 reduced [2Fe-2S]-[ferredoxin] + ATP + H(+) = [ThiI sulfur-carrier protein]-L-cysteine + a 4-thiouridine in tRNA + 2 oxidized [2Fe-2S]-[ferredoxin] + AMP + diphosphate</text>
        <dbReference type="Rhea" id="RHEA:24176"/>
        <dbReference type="Rhea" id="RHEA-COMP:10000"/>
        <dbReference type="Rhea" id="RHEA-COMP:10001"/>
        <dbReference type="Rhea" id="RHEA-COMP:13337"/>
        <dbReference type="Rhea" id="RHEA-COMP:13338"/>
        <dbReference type="Rhea" id="RHEA-COMP:13339"/>
        <dbReference type="Rhea" id="RHEA-COMP:13340"/>
        <dbReference type="ChEBI" id="CHEBI:15378"/>
        <dbReference type="ChEBI" id="CHEBI:29950"/>
        <dbReference type="ChEBI" id="CHEBI:30616"/>
        <dbReference type="ChEBI" id="CHEBI:33019"/>
        <dbReference type="ChEBI" id="CHEBI:33737"/>
        <dbReference type="ChEBI" id="CHEBI:33738"/>
        <dbReference type="ChEBI" id="CHEBI:61963"/>
        <dbReference type="ChEBI" id="CHEBI:65315"/>
        <dbReference type="ChEBI" id="CHEBI:136798"/>
        <dbReference type="ChEBI" id="CHEBI:456215"/>
        <dbReference type="EC" id="2.8.1.4"/>
    </reaction>
</comment>
<dbReference type="EC" id="2.8.1.4" evidence="11"/>
<evidence type="ECO:0000313" key="14">
    <source>
        <dbReference type="EMBL" id="MER2493075.1"/>
    </source>
</evidence>
<keyword evidence="5 11" id="KW-0547">Nucleotide-binding</keyword>
<keyword evidence="9 11" id="KW-1015">Disulfide bond</keyword>
<dbReference type="PANTHER" id="PTHR43209">
    <property type="entry name" value="TRNA SULFURTRANSFERASE"/>
    <property type="match status" value="1"/>
</dbReference>
<feature type="binding site" evidence="11">
    <location>
        <position position="286"/>
    </location>
    <ligand>
        <name>ATP</name>
        <dbReference type="ChEBI" id="CHEBI:30616"/>
    </ligand>
</feature>
<feature type="domain" description="Rhodanese" evidence="12">
    <location>
        <begin position="403"/>
        <end position="478"/>
    </location>
</feature>
<evidence type="ECO:0000256" key="6">
    <source>
        <dbReference type="ARBA" id="ARBA00022840"/>
    </source>
</evidence>
<evidence type="ECO:0000256" key="9">
    <source>
        <dbReference type="ARBA" id="ARBA00023157"/>
    </source>
</evidence>
<dbReference type="InterPro" id="IPR014729">
    <property type="entry name" value="Rossmann-like_a/b/a_fold"/>
</dbReference>
<dbReference type="Pfam" id="PF00581">
    <property type="entry name" value="Rhodanese"/>
    <property type="match status" value="1"/>
</dbReference>
<dbReference type="InterPro" id="IPR003720">
    <property type="entry name" value="tRNA_STrfase"/>
</dbReference>
<comment type="caution">
    <text evidence="14">The sequence shown here is derived from an EMBL/GenBank/DDBJ whole genome shotgun (WGS) entry which is preliminary data.</text>
</comment>
<gene>
    <name evidence="11 14" type="primary">thiI</name>
    <name evidence="14" type="ORF">ABS311_14420</name>
</gene>
<dbReference type="SUPFAM" id="SSF52821">
    <property type="entry name" value="Rhodanese/Cell cycle control phosphatase"/>
    <property type="match status" value="1"/>
</dbReference>